<organism evidence="7 8">
    <name type="scientific">Apibacter muscae</name>
    <dbReference type="NCBI Taxonomy" id="2509004"/>
    <lineage>
        <taxon>Bacteria</taxon>
        <taxon>Pseudomonadati</taxon>
        <taxon>Bacteroidota</taxon>
        <taxon>Flavobacteriia</taxon>
        <taxon>Flavobacteriales</taxon>
        <taxon>Weeksellaceae</taxon>
        <taxon>Apibacter</taxon>
    </lineage>
</organism>
<dbReference type="Pfam" id="PF00092">
    <property type="entry name" value="VWA"/>
    <property type="match status" value="1"/>
</dbReference>
<dbReference type="PANTHER" id="PTHR22550:SF5">
    <property type="entry name" value="LEUCINE ZIPPER PROTEIN 4"/>
    <property type="match status" value="1"/>
</dbReference>
<dbReference type="EMBL" id="SELH01000013">
    <property type="protein sequence ID" value="TWP29906.1"/>
    <property type="molecule type" value="Genomic_DNA"/>
</dbReference>
<dbReference type="InterPro" id="IPR036465">
    <property type="entry name" value="vWFA_dom_sf"/>
</dbReference>
<sequence>MGWEFEKTSYFYLLLIIPVLIGRILYLHQCKTKSINRWVEPKLRQRILGKVNLKKFIIDNVLIIFAVLSLMVGLVNVLGGIEKKEIKREGIDVVFVIDVSKSMDAQDIIPSRIEKAKKILDDILNGLDGGRVGIVIFAGHSYSVMPLSNDYAAAELYLNSVDTGLITQQGTNIADAILETSKMLSDVSNTSKAIVLVSDGEIHEGELNSSIQAAKEEKITIFSIGIGTTQGAPIPMHTTGNDLDFKKDRNGEIVLTKLDDNSLKKLASETGGAYFHGDYSSSEISKEVLKSIDSLKKKEQSSSYTYDHKQYFQIFISIALILLIIVSLTNYKNDFNI</sequence>
<keyword evidence="8" id="KW-1185">Reference proteome</keyword>
<keyword evidence="1" id="KW-1003">Cell membrane</keyword>
<feature type="transmembrane region" description="Helical" evidence="5">
    <location>
        <begin position="12"/>
        <end position="28"/>
    </location>
</feature>
<dbReference type="SUPFAM" id="SSF53300">
    <property type="entry name" value="vWA-like"/>
    <property type="match status" value="1"/>
</dbReference>
<proteinExistence type="predicted"/>
<feature type="domain" description="VWFA" evidence="6">
    <location>
        <begin position="92"/>
        <end position="292"/>
    </location>
</feature>
<dbReference type="InterPro" id="IPR002035">
    <property type="entry name" value="VWF_A"/>
</dbReference>
<dbReference type="AlphaFoldDB" id="A0A563DI15"/>
<dbReference type="RefSeq" id="WP_146291722.1">
    <property type="nucleotide sequence ID" value="NZ_SELH01000013.1"/>
</dbReference>
<keyword evidence="2 5" id="KW-0812">Transmembrane</keyword>
<gene>
    <name evidence="7" type="ORF">ETU09_02680</name>
</gene>
<dbReference type="PANTHER" id="PTHR22550">
    <property type="entry name" value="SPORE GERMINATION PROTEIN"/>
    <property type="match status" value="1"/>
</dbReference>
<dbReference type="InterPro" id="IPR050768">
    <property type="entry name" value="UPF0353/GerABKA_families"/>
</dbReference>
<dbReference type="Gene3D" id="3.40.50.410">
    <property type="entry name" value="von Willebrand factor, type A domain"/>
    <property type="match status" value="1"/>
</dbReference>
<evidence type="ECO:0000256" key="3">
    <source>
        <dbReference type="ARBA" id="ARBA00022989"/>
    </source>
</evidence>
<feature type="transmembrane region" description="Helical" evidence="5">
    <location>
        <begin position="311"/>
        <end position="331"/>
    </location>
</feature>
<evidence type="ECO:0000256" key="1">
    <source>
        <dbReference type="ARBA" id="ARBA00022475"/>
    </source>
</evidence>
<evidence type="ECO:0000313" key="8">
    <source>
        <dbReference type="Proteomes" id="UP000319499"/>
    </source>
</evidence>
<dbReference type="PROSITE" id="PS50234">
    <property type="entry name" value="VWFA"/>
    <property type="match status" value="1"/>
</dbReference>
<dbReference type="SMART" id="SM00327">
    <property type="entry name" value="VWA"/>
    <property type="match status" value="1"/>
</dbReference>
<dbReference type="OrthoDB" id="6206554at2"/>
<evidence type="ECO:0000256" key="4">
    <source>
        <dbReference type="ARBA" id="ARBA00023136"/>
    </source>
</evidence>
<protein>
    <submittedName>
        <fullName evidence="7">VWA domain-containing protein</fullName>
    </submittedName>
</protein>
<accession>A0A563DI15</accession>
<evidence type="ECO:0000259" key="6">
    <source>
        <dbReference type="PROSITE" id="PS50234"/>
    </source>
</evidence>
<dbReference type="Proteomes" id="UP000319499">
    <property type="component" value="Unassembled WGS sequence"/>
</dbReference>
<feature type="transmembrane region" description="Helical" evidence="5">
    <location>
        <begin position="56"/>
        <end position="78"/>
    </location>
</feature>
<reference evidence="7 8" key="1">
    <citation type="submission" date="2019-02" db="EMBL/GenBank/DDBJ databases">
        <title>Apibacter muscae sp. nov.: a novel member of the house fly microbiota.</title>
        <authorList>
            <person name="Park R."/>
        </authorList>
    </citation>
    <scope>NUCLEOTIDE SEQUENCE [LARGE SCALE GENOMIC DNA]</scope>
    <source>
        <strain evidence="7 8">AL1</strain>
    </source>
</reference>
<comment type="caution">
    <text evidence="7">The sequence shown here is derived from an EMBL/GenBank/DDBJ whole genome shotgun (WGS) entry which is preliminary data.</text>
</comment>
<evidence type="ECO:0000256" key="5">
    <source>
        <dbReference type="SAM" id="Phobius"/>
    </source>
</evidence>
<keyword evidence="3 5" id="KW-1133">Transmembrane helix</keyword>
<keyword evidence="4 5" id="KW-0472">Membrane</keyword>
<evidence type="ECO:0000313" key="7">
    <source>
        <dbReference type="EMBL" id="TWP29906.1"/>
    </source>
</evidence>
<name>A0A563DI15_9FLAO</name>
<evidence type="ECO:0000256" key="2">
    <source>
        <dbReference type="ARBA" id="ARBA00022692"/>
    </source>
</evidence>